<evidence type="ECO:0000313" key="6">
    <source>
        <dbReference type="EMBL" id="GFS62273.1"/>
    </source>
</evidence>
<dbReference type="PANTHER" id="PTHR14430:SF0">
    <property type="entry name" value="SEC2P DOMAIN-CONTAINING PROTEIN"/>
    <property type="match status" value="1"/>
</dbReference>
<evidence type="ECO:0000256" key="2">
    <source>
        <dbReference type="ARBA" id="ARBA00025794"/>
    </source>
</evidence>
<dbReference type="PANTHER" id="PTHR14430">
    <property type="entry name" value="RABIN3-RELATED"/>
    <property type="match status" value="1"/>
</dbReference>
<comment type="similarity">
    <text evidence="2">Belongs to the SEC2 family.</text>
</comment>
<dbReference type="Proteomes" id="UP000886998">
    <property type="component" value="Unassembled WGS sequence"/>
</dbReference>
<evidence type="ECO:0000256" key="1">
    <source>
        <dbReference type="ARBA" id="ARBA00023054"/>
    </source>
</evidence>
<dbReference type="OrthoDB" id="5560525at2759"/>
<evidence type="ECO:0000313" key="7">
    <source>
        <dbReference type="Proteomes" id="UP000886998"/>
    </source>
</evidence>
<protein>
    <submittedName>
        <fullName evidence="6">Guanine nucleotide exchange factor for Rab-3A</fullName>
    </submittedName>
</protein>
<feature type="domain" description="GDP/GTP exchange factor Sec2 N-terminal" evidence="5">
    <location>
        <begin position="151"/>
        <end position="240"/>
    </location>
</feature>
<dbReference type="Pfam" id="PF25555">
    <property type="entry name" value="RAB3A-like_C"/>
    <property type="match status" value="1"/>
</dbReference>
<dbReference type="Gene3D" id="1.20.5.4880">
    <property type="match status" value="1"/>
</dbReference>
<dbReference type="InterPro" id="IPR009449">
    <property type="entry name" value="Sec2_N"/>
</dbReference>
<name>A0A8X6K3N7_9ARAC</name>
<dbReference type="Pfam" id="PF06428">
    <property type="entry name" value="Sec2p"/>
    <property type="match status" value="1"/>
</dbReference>
<feature type="compositionally biased region" description="Polar residues" evidence="4">
    <location>
        <begin position="45"/>
        <end position="55"/>
    </location>
</feature>
<evidence type="ECO:0000256" key="4">
    <source>
        <dbReference type="SAM" id="MobiDB-lite"/>
    </source>
</evidence>
<comment type="caution">
    <text evidence="6">The sequence shown here is derived from an EMBL/GenBank/DDBJ whole genome shotgun (WGS) entry which is preliminary data.</text>
</comment>
<feature type="coiled-coil region" evidence="3">
    <location>
        <begin position="147"/>
        <end position="231"/>
    </location>
</feature>
<reference evidence="6" key="1">
    <citation type="submission" date="2020-08" db="EMBL/GenBank/DDBJ databases">
        <title>Multicomponent nature underlies the extraordinary mechanical properties of spider dragline silk.</title>
        <authorList>
            <person name="Kono N."/>
            <person name="Nakamura H."/>
            <person name="Mori M."/>
            <person name="Yoshida Y."/>
            <person name="Ohtoshi R."/>
            <person name="Malay A.D."/>
            <person name="Moran D.A.P."/>
            <person name="Tomita M."/>
            <person name="Numata K."/>
            <person name="Arakawa K."/>
        </authorList>
    </citation>
    <scope>NUCLEOTIDE SEQUENCE</scope>
</reference>
<accession>A0A8X6K3N7</accession>
<evidence type="ECO:0000256" key="3">
    <source>
        <dbReference type="SAM" id="Coils"/>
    </source>
</evidence>
<keyword evidence="1 3" id="KW-0175">Coiled coil</keyword>
<dbReference type="GO" id="GO:0005085">
    <property type="term" value="F:guanyl-nucleotide exchange factor activity"/>
    <property type="evidence" value="ECO:0007669"/>
    <property type="project" value="InterPro"/>
</dbReference>
<keyword evidence="7" id="KW-1185">Reference proteome</keyword>
<sequence>MASNYVVCSDESKPDEKDSTLALLSDPNSNGNKEAFNELEKKSPCKTTSSGKMNTPHVTFQLPPSSDAIKHPLENSPDLNIVNSSEYIARASTMRSKIEEKITEIEKKMDLPALDSSSESLDAESSPGDYNLIKILDPRRSRSCSVSEMRQSTIDRLQSKLEKAEKDLELREEEVMRLRKIRDEVGSEIEDLTASLFEEANNMVRNAQVKQHKAEKNAKESNMKLVMLQEEVQALKTIVQSTAMYSSAVDNPNMQQKKTALLQRECYEVDPIFNDEFVKWRQNPNLDKETPFMKRIYEEDIKACLYFRNTELSELVLSAIEEDKLTIEKISVAKHEPLPKTCDLMNAPRLCPYKMYLDGKNSYNISALSRNRITAICDLFCYLRYIQKGLITLRIHEVYLEILKKRRRISSAKLGLIDDIIE</sequence>
<dbReference type="GO" id="GO:0006887">
    <property type="term" value="P:exocytosis"/>
    <property type="evidence" value="ECO:0007669"/>
    <property type="project" value="TreeGrafter"/>
</dbReference>
<dbReference type="GO" id="GO:0070319">
    <property type="term" value="C:Golgi to plasma membrane transport vesicle"/>
    <property type="evidence" value="ECO:0007669"/>
    <property type="project" value="TreeGrafter"/>
</dbReference>
<dbReference type="SUPFAM" id="SSF144284">
    <property type="entry name" value="Sec2 N-terminal region"/>
    <property type="match status" value="1"/>
</dbReference>
<feature type="region of interest" description="Disordered" evidence="4">
    <location>
        <begin position="1"/>
        <end position="55"/>
    </location>
</feature>
<organism evidence="6 7">
    <name type="scientific">Trichonephila inaurata madagascariensis</name>
    <dbReference type="NCBI Taxonomy" id="2747483"/>
    <lineage>
        <taxon>Eukaryota</taxon>
        <taxon>Metazoa</taxon>
        <taxon>Ecdysozoa</taxon>
        <taxon>Arthropoda</taxon>
        <taxon>Chelicerata</taxon>
        <taxon>Arachnida</taxon>
        <taxon>Araneae</taxon>
        <taxon>Araneomorphae</taxon>
        <taxon>Entelegynae</taxon>
        <taxon>Araneoidea</taxon>
        <taxon>Nephilidae</taxon>
        <taxon>Trichonephila</taxon>
        <taxon>Trichonephila inaurata</taxon>
    </lineage>
</organism>
<proteinExistence type="inferred from homology"/>
<evidence type="ECO:0000259" key="5">
    <source>
        <dbReference type="Pfam" id="PF06428"/>
    </source>
</evidence>
<feature type="compositionally biased region" description="Basic and acidic residues" evidence="4">
    <location>
        <begin position="10"/>
        <end position="19"/>
    </location>
</feature>
<dbReference type="AlphaFoldDB" id="A0A8X6K3N7"/>
<gene>
    <name evidence="6" type="primary">Rab3il1</name>
    <name evidence="6" type="ORF">TNIN_282181</name>
</gene>
<dbReference type="InterPro" id="IPR040351">
    <property type="entry name" value="RAB3IL/RAB3IP/Sec2"/>
</dbReference>
<dbReference type="EMBL" id="BMAV01027788">
    <property type="protein sequence ID" value="GFS62273.1"/>
    <property type="molecule type" value="Genomic_DNA"/>
</dbReference>